<evidence type="ECO:0000256" key="2">
    <source>
        <dbReference type="ARBA" id="ARBA00023125"/>
    </source>
</evidence>
<keyword evidence="6" id="KW-1185">Reference proteome</keyword>
<comment type="caution">
    <text evidence="5">The sequence shown here is derived from an EMBL/GenBank/DDBJ whole genome shotgun (WGS) entry which is preliminary data.</text>
</comment>
<dbReference type="Gene3D" id="1.10.10.10">
    <property type="entry name" value="Winged helix-like DNA-binding domain superfamily/Winged helix DNA-binding domain"/>
    <property type="match status" value="1"/>
</dbReference>
<evidence type="ECO:0000256" key="3">
    <source>
        <dbReference type="ARBA" id="ARBA00023163"/>
    </source>
</evidence>
<dbReference type="AlphaFoldDB" id="A0A918K4V5"/>
<keyword evidence="1" id="KW-0805">Transcription regulation</keyword>
<dbReference type="EMBL" id="BMXR01000003">
    <property type="protein sequence ID" value="GGX50050.1"/>
    <property type="molecule type" value="Genomic_DNA"/>
</dbReference>
<dbReference type="InterPro" id="IPR036388">
    <property type="entry name" value="WH-like_DNA-bd_sf"/>
</dbReference>
<dbReference type="CDD" id="cd06170">
    <property type="entry name" value="LuxR_C_like"/>
    <property type="match status" value="1"/>
</dbReference>
<dbReference type="PANTHER" id="PTHR44688:SF16">
    <property type="entry name" value="DNA-BINDING TRANSCRIPTIONAL ACTIVATOR DEVR_DOSR"/>
    <property type="match status" value="1"/>
</dbReference>
<dbReference type="InterPro" id="IPR000792">
    <property type="entry name" value="Tscrpt_reg_LuxR_C"/>
</dbReference>
<dbReference type="Pfam" id="PF00196">
    <property type="entry name" value="GerE"/>
    <property type="match status" value="1"/>
</dbReference>
<keyword evidence="2" id="KW-0238">DNA-binding</keyword>
<evidence type="ECO:0000313" key="5">
    <source>
        <dbReference type="EMBL" id="GGX50050.1"/>
    </source>
</evidence>
<dbReference type="GO" id="GO:0003677">
    <property type="term" value="F:DNA binding"/>
    <property type="evidence" value="ECO:0007669"/>
    <property type="project" value="UniProtKB-KW"/>
</dbReference>
<organism evidence="5 6">
    <name type="scientific">Saccharospirillum salsuginis</name>
    <dbReference type="NCBI Taxonomy" id="418750"/>
    <lineage>
        <taxon>Bacteria</taxon>
        <taxon>Pseudomonadati</taxon>
        <taxon>Pseudomonadota</taxon>
        <taxon>Gammaproteobacteria</taxon>
        <taxon>Oceanospirillales</taxon>
        <taxon>Saccharospirillaceae</taxon>
        <taxon>Saccharospirillum</taxon>
    </lineage>
</organism>
<evidence type="ECO:0000259" key="4">
    <source>
        <dbReference type="PROSITE" id="PS50043"/>
    </source>
</evidence>
<dbReference type="PROSITE" id="PS50043">
    <property type="entry name" value="HTH_LUXR_2"/>
    <property type="match status" value="1"/>
</dbReference>
<reference evidence="5" key="1">
    <citation type="journal article" date="2014" name="Int. J. Syst. Evol. Microbiol.">
        <title>Complete genome sequence of Corynebacterium casei LMG S-19264T (=DSM 44701T), isolated from a smear-ripened cheese.</title>
        <authorList>
            <consortium name="US DOE Joint Genome Institute (JGI-PGF)"/>
            <person name="Walter F."/>
            <person name="Albersmeier A."/>
            <person name="Kalinowski J."/>
            <person name="Ruckert C."/>
        </authorList>
    </citation>
    <scope>NUCLEOTIDE SEQUENCE</scope>
    <source>
        <strain evidence="5">KCTC 22169</strain>
    </source>
</reference>
<gene>
    <name evidence="5" type="ORF">GCM10007392_16870</name>
</gene>
<feature type="domain" description="HTH luxR-type" evidence="4">
    <location>
        <begin position="177"/>
        <end position="242"/>
    </location>
</feature>
<proteinExistence type="predicted"/>
<evidence type="ECO:0000313" key="6">
    <source>
        <dbReference type="Proteomes" id="UP000626148"/>
    </source>
</evidence>
<dbReference type="GO" id="GO:0006355">
    <property type="term" value="P:regulation of DNA-templated transcription"/>
    <property type="evidence" value="ECO:0007669"/>
    <property type="project" value="InterPro"/>
</dbReference>
<dbReference type="PRINTS" id="PR00038">
    <property type="entry name" value="HTHLUXR"/>
</dbReference>
<dbReference type="InterPro" id="IPR036693">
    <property type="entry name" value="TF_LuxR_autoind-bd_dom_sf"/>
</dbReference>
<dbReference type="PANTHER" id="PTHR44688">
    <property type="entry name" value="DNA-BINDING TRANSCRIPTIONAL ACTIVATOR DEVR_DOSR"/>
    <property type="match status" value="1"/>
</dbReference>
<accession>A0A918K4V5</accession>
<name>A0A918K4V5_9GAMM</name>
<dbReference type="Proteomes" id="UP000626148">
    <property type="component" value="Unassembled WGS sequence"/>
</dbReference>
<dbReference type="Gene3D" id="3.30.450.80">
    <property type="entry name" value="Transcription factor LuxR-like, autoinducer-binding domain"/>
    <property type="match status" value="1"/>
</dbReference>
<reference evidence="5" key="2">
    <citation type="submission" date="2020-09" db="EMBL/GenBank/DDBJ databases">
        <authorList>
            <person name="Sun Q."/>
            <person name="Kim S."/>
        </authorList>
    </citation>
    <scope>NUCLEOTIDE SEQUENCE</scope>
    <source>
        <strain evidence="5">KCTC 22169</strain>
    </source>
</reference>
<protein>
    <recommendedName>
        <fullName evidence="4">HTH luxR-type domain-containing protein</fullName>
    </recommendedName>
</protein>
<dbReference type="SUPFAM" id="SSF46894">
    <property type="entry name" value="C-terminal effector domain of the bipartite response regulators"/>
    <property type="match status" value="1"/>
</dbReference>
<dbReference type="InterPro" id="IPR016032">
    <property type="entry name" value="Sig_transdc_resp-reg_C-effctor"/>
</dbReference>
<dbReference type="RefSeq" id="WP_229805288.1">
    <property type="nucleotide sequence ID" value="NZ_BMXR01000003.1"/>
</dbReference>
<dbReference type="PROSITE" id="PS00622">
    <property type="entry name" value="HTH_LUXR_1"/>
    <property type="match status" value="1"/>
</dbReference>
<keyword evidence="3" id="KW-0804">Transcription</keyword>
<evidence type="ECO:0000256" key="1">
    <source>
        <dbReference type="ARBA" id="ARBA00023015"/>
    </source>
</evidence>
<dbReference type="SMART" id="SM00421">
    <property type="entry name" value="HTH_LUXR"/>
    <property type="match status" value="1"/>
</dbReference>
<sequence length="259" mass="28922">MGKYCDLSREDLIRLQEMSVDALQVTSQSELDAYIQSFSDVFPVEQLAIVSFCYHDVGWRLLALHNRGFPPERERDFLKNDGLSACDVLSENGDIVVRHWRLGEEADGSSVGLDAARYGVESGLYGLIKPRHDLVGVMCSLAGPSVADHTRLSAFLKAWLPHFQIAQTRALVGRHPPPHTDIELTPREYDVLRWLCSGKTNWEISRILDISESTVKFHVANLTQKLGASNRTHIVAMAGPVLASHRYRLAGDSCRAEEP</sequence>